<comment type="caution">
    <text evidence="1">The sequence shown here is derived from an EMBL/GenBank/DDBJ whole genome shotgun (WGS) entry which is preliminary data.</text>
</comment>
<feature type="non-terminal residue" evidence="1">
    <location>
        <position position="96"/>
    </location>
</feature>
<dbReference type="AlphaFoldDB" id="A0A0L6U9Y0"/>
<dbReference type="OrthoDB" id="3060595at2759"/>
<name>A0A0L6U9Y0_9BASI</name>
<gene>
    <name evidence="1" type="ORF">VP01_8238g1</name>
</gene>
<proteinExistence type="predicted"/>
<accession>A0A0L6U9Y0</accession>
<evidence type="ECO:0000313" key="1">
    <source>
        <dbReference type="EMBL" id="KNZ45334.1"/>
    </source>
</evidence>
<protein>
    <submittedName>
        <fullName evidence="1">Uncharacterized protein</fullName>
    </submittedName>
</protein>
<evidence type="ECO:0000313" key="2">
    <source>
        <dbReference type="Proteomes" id="UP000037035"/>
    </source>
</evidence>
<dbReference type="Proteomes" id="UP000037035">
    <property type="component" value="Unassembled WGS sequence"/>
</dbReference>
<organism evidence="1 2">
    <name type="scientific">Puccinia sorghi</name>
    <dbReference type="NCBI Taxonomy" id="27349"/>
    <lineage>
        <taxon>Eukaryota</taxon>
        <taxon>Fungi</taxon>
        <taxon>Dikarya</taxon>
        <taxon>Basidiomycota</taxon>
        <taxon>Pucciniomycotina</taxon>
        <taxon>Pucciniomycetes</taxon>
        <taxon>Pucciniales</taxon>
        <taxon>Pucciniaceae</taxon>
        <taxon>Puccinia</taxon>
    </lineage>
</organism>
<dbReference type="VEuPathDB" id="FungiDB:VP01_8238g1"/>
<dbReference type="EMBL" id="LAVV01013758">
    <property type="protein sequence ID" value="KNZ45334.1"/>
    <property type="molecule type" value="Genomic_DNA"/>
</dbReference>
<sequence>MAEPNLPRLPQPWNWSLTEIMVNLCPPCCPHGQASKSVEELVPALYHQYLGMFQKSASQGLPPLLWYNFRVEPPGAVPQASPIIPLSPAVERKNAT</sequence>
<reference evidence="1 2" key="1">
    <citation type="submission" date="2015-08" db="EMBL/GenBank/DDBJ databases">
        <title>Next Generation Sequencing and Analysis of the Genome of Puccinia sorghi L Schw, the Causal Agent of Maize Common Rust.</title>
        <authorList>
            <person name="Rochi L."/>
            <person name="Burguener G."/>
            <person name="Darino M."/>
            <person name="Turjanski A."/>
            <person name="Kreff E."/>
            <person name="Dieguez M.J."/>
            <person name="Sacco F."/>
        </authorList>
    </citation>
    <scope>NUCLEOTIDE SEQUENCE [LARGE SCALE GENOMIC DNA]</scope>
    <source>
        <strain evidence="1 2">RO10H11247</strain>
    </source>
</reference>
<keyword evidence="2" id="KW-1185">Reference proteome</keyword>